<evidence type="ECO:0000256" key="3">
    <source>
        <dbReference type="ARBA" id="ARBA00022553"/>
    </source>
</evidence>
<dbReference type="InterPro" id="IPR025828">
    <property type="entry name" value="Put_sensor_dom"/>
</dbReference>
<dbReference type="Pfam" id="PF07730">
    <property type="entry name" value="HisKA_3"/>
    <property type="match status" value="1"/>
</dbReference>
<dbReference type="InterPro" id="IPR050482">
    <property type="entry name" value="Sensor_HK_TwoCompSys"/>
</dbReference>
<keyword evidence="4" id="KW-0808">Transferase</keyword>
<dbReference type="PANTHER" id="PTHR24421:SF10">
    <property type="entry name" value="NITRATE_NITRITE SENSOR PROTEIN NARQ"/>
    <property type="match status" value="1"/>
</dbReference>
<dbReference type="PROSITE" id="PS51257">
    <property type="entry name" value="PROKAR_LIPOPROTEIN"/>
    <property type="match status" value="1"/>
</dbReference>
<evidence type="ECO:0000256" key="5">
    <source>
        <dbReference type="ARBA" id="ARBA00022741"/>
    </source>
</evidence>
<evidence type="ECO:0000256" key="2">
    <source>
        <dbReference type="ARBA" id="ARBA00012438"/>
    </source>
</evidence>
<dbReference type="PANTHER" id="PTHR24421">
    <property type="entry name" value="NITRATE/NITRITE SENSOR PROTEIN NARX-RELATED"/>
    <property type="match status" value="1"/>
</dbReference>
<dbReference type="GO" id="GO:0005524">
    <property type="term" value="F:ATP binding"/>
    <property type="evidence" value="ECO:0007669"/>
    <property type="project" value="UniProtKB-KW"/>
</dbReference>
<proteinExistence type="predicted"/>
<evidence type="ECO:0000256" key="7">
    <source>
        <dbReference type="ARBA" id="ARBA00022840"/>
    </source>
</evidence>
<dbReference type="SUPFAM" id="SSF55874">
    <property type="entry name" value="ATPase domain of HSP90 chaperone/DNA topoisomerase II/histidine kinase"/>
    <property type="match status" value="1"/>
</dbReference>
<comment type="caution">
    <text evidence="11">The sequence shown here is derived from an EMBL/GenBank/DDBJ whole genome shotgun (WGS) entry which is preliminary data.</text>
</comment>
<dbReference type="SMART" id="SM00387">
    <property type="entry name" value="HATPase_c"/>
    <property type="match status" value="1"/>
</dbReference>
<comment type="catalytic activity">
    <reaction evidence="1">
        <text>ATP + protein L-histidine = ADP + protein N-phospho-L-histidine.</text>
        <dbReference type="EC" id="2.7.13.3"/>
    </reaction>
</comment>
<dbReference type="RefSeq" id="WP_259628021.1">
    <property type="nucleotide sequence ID" value="NZ_JBHLXT010000010.1"/>
</dbReference>
<feature type="domain" description="Histidine kinase/HSP90-like ATPase" evidence="10">
    <location>
        <begin position="321"/>
        <end position="411"/>
    </location>
</feature>
<protein>
    <recommendedName>
        <fullName evidence="2">histidine kinase</fullName>
        <ecNumber evidence="2">2.7.13.3</ecNumber>
    </recommendedName>
</protein>
<keyword evidence="7" id="KW-0067">ATP-binding</keyword>
<dbReference type="InterPro" id="IPR036890">
    <property type="entry name" value="HATPase_C_sf"/>
</dbReference>
<dbReference type="EMBL" id="JANYMP010000024">
    <property type="protein sequence ID" value="MCS7482468.1"/>
    <property type="molecule type" value="Genomic_DNA"/>
</dbReference>
<feature type="transmembrane region" description="Helical" evidence="9">
    <location>
        <begin position="12"/>
        <end position="33"/>
    </location>
</feature>
<keyword evidence="5" id="KW-0547">Nucleotide-binding</keyword>
<keyword evidence="9" id="KW-0812">Transmembrane</keyword>
<dbReference type="EC" id="2.7.13.3" evidence="2"/>
<dbReference type="Gene3D" id="1.20.5.1930">
    <property type="match status" value="1"/>
</dbReference>
<gene>
    <name evidence="11" type="ORF">NZH93_36960</name>
</gene>
<dbReference type="Pfam" id="PF13796">
    <property type="entry name" value="Sensor"/>
    <property type="match status" value="1"/>
</dbReference>
<evidence type="ECO:0000313" key="12">
    <source>
        <dbReference type="Proteomes" id="UP001141259"/>
    </source>
</evidence>
<keyword evidence="3" id="KW-0597">Phosphoprotein</keyword>
<feature type="transmembrane region" description="Helical" evidence="9">
    <location>
        <begin position="117"/>
        <end position="142"/>
    </location>
</feature>
<sequence length="411" mass="42856">MKVFSRKRISSAFGALGYLAVGACTSLAALVAVGVLAVLVPLCVVGIGLPVLPGVVQAVRHLVDVERRRVGELLGRVVPVPYRPVEGPLPQRIRTLVADPATWRDSLWLVAHSATGFLIGLVAIGVAVSAVALVSAPVYWWAAPEGVLVSGYRVDSWGSALLGVPIGVLYGVVVWQFPRFARWQSLAARHLLAPAAGVVLSDRVAELTASRAAALEAHGTELRRIERDLHDGAQARIAAVIMQLGIAESMYGDDPAAALSLLRKAQDTATSALAELRDVVRSVYPPVLSDRGLAGAVTALAARCPVPCVLDVEGVGRQPAAVEAAAYFVVAEALTNVTKHSGARRVSVGLRTGDDVLVITVDDDGRGGAVEEEGSGLTGIRRRAEAFDGTVVLSSPPGGPTTLRVELPCGS</sequence>
<evidence type="ECO:0000313" key="11">
    <source>
        <dbReference type="EMBL" id="MCS7482468.1"/>
    </source>
</evidence>
<dbReference type="GO" id="GO:0000155">
    <property type="term" value="F:phosphorelay sensor kinase activity"/>
    <property type="evidence" value="ECO:0007669"/>
    <property type="project" value="InterPro"/>
</dbReference>
<feature type="transmembrane region" description="Helical" evidence="9">
    <location>
        <begin position="39"/>
        <end position="59"/>
    </location>
</feature>
<evidence type="ECO:0000256" key="6">
    <source>
        <dbReference type="ARBA" id="ARBA00022777"/>
    </source>
</evidence>
<keyword evidence="8" id="KW-0902">Two-component regulatory system</keyword>
<dbReference type="Gene3D" id="3.30.565.10">
    <property type="entry name" value="Histidine kinase-like ATPase, C-terminal domain"/>
    <property type="match status" value="1"/>
</dbReference>
<keyword evidence="6 11" id="KW-0418">Kinase</keyword>
<dbReference type="Pfam" id="PF02518">
    <property type="entry name" value="HATPase_c"/>
    <property type="match status" value="1"/>
</dbReference>
<accession>A0A9X2VVJ5</accession>
<dbReference type="CDD" id="cd16917">
    <property type="entry name" value="HATPase_UhpB-NarQ-NarX-like"/>
    <property type="match status" value="1"/>
</dbReference>
<evidence type="ECO:0000256" key="9">
    <source>
        <dbReference type="SAM" id="Phobius"/>
    </source>
</evidence>
<dbReference type="GO" id="GO:0046983">
    <property type="term" value="F:protein dimerization activity"/>
    <property type="evidence" value="ECO:0007669"/>
    <property type="project" value="InterPro"/>
</dbReference>
<evidence type="ECO:0000259" key="10">
    <source>
        <dbReference type="SMART" id="SM00387"/>
    </source>
</evidence>
<dbReference type="InterPro" id="IPR011712">
    <property type="entry name" value="Sig_transdc_His_kin_sub3_dim/P"/>
</dbReference>
<evidence type="ECO:0000256" key="1">
    <source>
        <dbReference type="ARBA" id="ARBA00000085"/>
    </source>
</evidence>
<name>A0A9X2VVJ5_9PSEU</name>
<keyword evidence="9" id="KW-0472">Membrane</keyword>
<reference evidence="11" key="1">
    <citation type="submission" date="2022-08" db="EMBL/GenBank/DDBJ databases">
        <authorList>
            <person name="Tistechok S."/>
            <person name="Samborskyy M."/>
            <person name="Roman I."/>
        </authorList>
    </citation>
    <scope>NUCLEOTIDE SEQUENCE</scope>
    <source>
        <strain evidence="11">DSM 103496</strain>
    </source>
</reference>
<dbReference type="InterPro" id="IPR003594">
    <property type="entry name" value="HATPase_dom"/>
</dbReference>
<dbReference type="GO" id="GO:0016020">
    <property type="term" value="C:membrane"/>
    <property type="evidence" value="ECO:0007669"/>
    <property type="project" value="InterPro"/>
</dbReference>
<feature type="transmembrane region" description="Helical" evidence="9">
    <location>
        <begin position="157"/>
        <end position="177"/>
    </location>
</feature>
<keyword evidence="9" id="KW-1133">Transmembrane helix</keyword>
<dbReference type="AlphaFoldDB" id="A0A9X2VVJ5"/>
<evidence type="ECO:0000256" key="8">
    <source>
        <dbReference type="ARBA" id="ARBA00023012"/>
    </source>
</evidence>
<dbReference type="Proteomes" id="UP001141259">
    <property type="component" value="Unassembled WGS sequence"/>
</dbReference>
<organism evidence="11 12">
    <name type="scientific">Umezawaea endophytica</name>
    <dbReference type="NCBI Taxonomy" id="1654476"/>
    <lineage>
        <taxon>Bacteria</taxon>
        <taxon>Bacillati</taxon>
        <taxon>Actinomycetota</taxon>
        <taxon>Actinomycetes</taxon>
        <taxon>Pseudonocardiales</taxon>
        <taxon>Pseudonocardiaceae</taxon>
        <taxon>Umezawaea</taxon>
    </lineage>
</organism>
<keyword evidence="12" id="KW-1185">Reference proteome</keyword>
<evidence type="ECO:0000256" key="4">
    <source>
        <dbReference type="ARBA" id="ARBA00022679"/>
    </source>
</evidence>